<organism evidence="2 3">
    <name type="scientific">Colletotrichum higginsianum</name>
    <dbReference type="NCBI Taxonomy" id="80884"/>
    <lineage>
        <taxon>Eukaryota</taxon>
        <taxon>Fungi</taxon>
        <taxon>Dikarya</taxon>
        <taxon>Ascomycota</taxon>
        <taxon>Pezizomycotina</taxon>
        <taxon>Sordariomycetes</taxon>
        <taxon>Hypocreomycetidae</taxon>
        <taxon>Glomerellales</taxon>
        <taxon>Glomerellaceae</taxon>
        <taxon>Colletotrichum</taxon>
        <taxon>Colletotrichum destructivum species complex</taxon>
    </lineage>
</organism>
<protein>
    <submittedName>
        <fullName evidence="2">Beta-1,4-mannosyl-glycoprotein 4-beta-N-acetylglucosaminyltransferase</fullName>
    </submittedName>
</protein>
<keyword evidence="2" id="KW-0808">Transferase</keyword>
<keyword evidence="1" id="KW-1133">Transmembrane helix</keyword>
<proteinExistence type="predicted"/>
<name>A0A4T0WF54_9PEZI</name>
<sequence length="379" mass="43903">MVLQWHVGSPVLLKAVLVVGVCLLLYVSQHPALDRFDHRISGLDLSLNLPKGGLVFDNNKSDHTGFYSSEAASQFCKHHGYPVFAPQTASGRRKVYDLFMVNTELDWMEIRLNATFNYVDYFIIVESPKTFTGRPKPLTIKENWERFKPYHGKLIYHELEFPPTFSPRRSWDYEDLQRNAMYTQVFPKLTGRQSPAYGDVILVADVDEIARPETLLVLRTCRFPRRLTLRSRFYYYSFQFLHTGPEWEHPQATFYQGSRTLLPANLRMGDGGFKPLNELEKSDLGNACWHCSSCFATVEEFLTKMASFSHEWMNGEKFRDRDRIADAIRSGKDLWGRDVDQFVRLDNNTDMPSILLEEPDRFGYMVNRDGPSAGFTDYP</sequence>
<keyword evidence="1" id="KW-0812">Transmembrane</keyword>
<accession>A0A4T0WF54</accession>
<dbReference type="GO" id="GO:0016020">
    <property type="term" value="C:membrane"/>
    <property type="evidence" value="ECO:0007669"/>
    <property type="project" value="InterPro"/>
</dbReference>
<gene>
    <name evidence="2" type="ORF">CH35J_002338</name>
</gene>
<dbReference type="AlphaFoldDB" id="A0A4T0WF54"/>
<dbReference type="PANTHER" id="PTHR12224:SF0">
    <property type="entry name" value="BETA-1,4-MANNOSYL-GLYCOPROTEIN 4-BETA-N-ACETYLGLUCOSAMINYLTRANSFERASE"/>
    <property type="match status" value="1"/>
</dbReference>
<comment type="caution">
    <text evidence="2">The sequence shown here is derived from an EMBL/GenBank/DDBJ whole genome shotgun (WGS) entry which is preliminary data.</text>
</comment>
<dbReference type="Pfam" id="PF04724">
    <property type="entry name" value="Glyco_transf_17"/>
    <property type="match status" value="1"/>
</dbReference>
<dbReference type="GO" id="GO:0003830">
    <property type="term" value="F:beta-1,4-mannosylglycoprotein 4-beta-N-acetylglucosaminyltransferase activity"/>
    <property type="evidence" value="ECO:0007669"/>
    <property type="project" value="InterPro"/>
</dbReference>
<dbReference type="GO" id="GO:0006044">
    <property type="term" value="P:N-acetylglucosamine metabolic process"/>
    <property type="evidence" value="ECO:0007669"/>
    <property type="project" value="TreeGrafter"/>
</dbReference>
<keyword evidence="2" id="KW-0328">Glycosyltransferase</keyword>
<dbReference type="OrthoDB" id="6474464at2759"/>
<keyword evidence="1" id="KW-0472">Membrane</keyword>
<dbReference type="Proteomes" id="UP000305883">
    <property type="component" value="Unassembled WGS sequence"/>
</dbReference>
<dbReference type="InterPro" id="IPR006813">
    <property type="entry name" value="Glyco_trans_17"/>
</dbReference>
<reference evidence="2 3" key="1">
    <citation type="journal article" date="2019" name="Genome Biol. Evol.">
        <title>Genomic Plasticity Mediated by Transposable Elements in the Plant Pathogenic Fungus Colletotrichum higginsianum.</title>
        <authorList>
            <person name="Tsushima A."/>
            <person name="Gan P."/>
            <person name="Kumakura N."/>
            <person name="Narusaka M."/>
            <person name="Takano Y."/>
            <person name="Narusaka Y."/>
            <person name="Shirasu K."/>
        </authorList>
    </citation>
    <scope>NUCLEOTIDE SEQUENCE [LARGE SCALE GENOMIC DNA]</scope>
    <source>
        <strain evidence="2 3">MAFF305635-RFP</strain>
    </source>
</reference>
<dbReference type="EMBL" id="MWPZ01000002">
    <property type="protein sequence ID" value="TID04545.1"/>
    <property type="molecule type" value="Genomic_DNA"/>
</dbReference>
<evidence type="ECO:0000256" key="1">
    <source>
        <dbReference type="SAM" id="Phobius"/>
    </source>
</evidence>
<evidence type="ECO:0000313" key="2">
    <source>
        <dbReference type="EMBL" id="TID04545.1"/>
    </source>
</evidence>
<feature type="transmembrane region" description="Helical" evidence="1">
    <location>
        <begin position="6"/>
        <end position="27"/>
    </location>
</feature>
<dbReference type="PANTHER" id="PTHR12224">
    <property type="entry name" value="BETA-1,4-MANNOSYL-GLYCOPROTEIN BETA-1,4-N-ACETYLGLUCOSAMINYL-TRANSFERASE"/>
    <property type="match status" value="1"/>
</dbReference>
<evidence type="ECO:0000313" key="3">
    <source>
        <dbReference type="Proteomes" id="UP000305883"/>
    </source>
</evidence>